<organism evidence="1">
    <name type="scientific">viral metagenome</name>
    <dbReference type="NCBI Taxonomy" id="1070528"/>
    <lineage>
        <taxon>unclassified sequences</taxon>
        <taxon>metagenomes</taxon>
        <taxon>organismal metagenomes</taxon>
    </lineage>
</organism>
<evidence type="ECO:0000313" key="1">
    <source>
        <dbReference type="EMBL" id="QJA78217.1"/>
    </source>
</evidence>
<sequence>MRSRKQIENDGTKVDTLSLEVLLDIRDLMVKQAKKEKKNKNNTPRVCDRRIN</sequence>
<reference evidence="1" key="1">
    <citation type="submission" date="2020-03" db="EMBL/GenBank/DDBJ databases">
        <title>The deep terrestrial virosphere.</title>
        <authorList>
            <person name="Holmfeldt K."/>
            <person name="Nilsson E."/>
            <person name="Simone D."/>
            <person name="Lopez-Fernandez M."/>
            <person name="Wu X."/>
            <person name="de Brujin I."/>
            <person name="Lundin D."/>
            <person name="Andersson A."/>
            <person name="Bertilsson S."/>
            <person name="Dopson M."/>
        </authorList>
    </citation>
    <scope>NUCLEOTIDE SEQUENCE</scope>
    <source>
        <strain evidence="1">MM415A01103</strain>
        <strain evidence="2">MM415B06679</strain>
    </source>
</reference>
<accession>A0A6M3K8U1</accession>
<dbReference type="EMBL" id="MT143464">
    <property type="protein sequence ID" value="QJA97124.1"/>
    <property type="molecule type" value="Genomic_DNA"/>
</dbReference>
<proteinExistence type="predicted"/>
<gene>
    <name evidence="1" type="ORF">MM415A01103_0005</name>
    <name evidence="2" type="ORF">MM415B06679_0009</name>
</gene>
<protein>
    <submittedName>
        <fullName evidence="1">Uncharacterized protein</fullName>
    </submittedName>
</protein>
<dbReference type="EMBL" id="MT142326">
    <property type="protein sequence ID" value="QJA78217.1"/>
    <property type="molecule type" value="Genomic_DNA"/>
</dbReference>
<name>A0A6M3K8U1_9ZZZZ</name>
<dbReference type="AlphaFoldDB" id="A0A6M3K8U1"/>
<evidence type="ECO:0000313" key="2">
    <source>
        <dbReference type="EMBL" id="QJA97124.1"/>
    </source>
</evidence>